<dbReference type="InterPro" id="IPR000620">
    <property type="entry name" value="EamA_dom"/>
</dbReference>
<organism evidence="8 9">
    <name type="scientific">Amborella trichopoda</name>
    <dbReference type="NCBI Taxonomy" id="13333"/>
    <lineage>
        <taxon>Eukaryota</taxon>
        <taxon>Viridiplantae</taxon>
        <taxon>Streptophyta</taxon>
        <taxon>Embryophyta</taxon>
        <taxon>Tracheophyta</taxon>
        <taxon>Spermatophyta</taxon>
        <taxon>Magnoliopsida</taxon>
        <taxon>Amborellales</taxon>
        <taxon>Amborellaceae</taxon>
        <taxon>Amborella</taxon>
    </lineage>
</organism>
<evidence type="ECO:0000256" key="6">
    <source>
        <dbReference type="SAM" id="Phobius"/>
    </source>
</evidence>
<dbReference type="GO" id="GO:0022857">
    <property type="term" value="F:transmembrane transporter activity"/>
    <property type="evidence" value="ECO:0007669"/>
    <property type="project" value="InterPro"/>
</dbReference>
<feature type="transmembrane region" description="Helical" evidence="6">
    <location>
        <begin position="264"/>
        <end position="285"/>
    </location>
</feature>
<feature type="transmembrane region" description="Helical" evidence="6">
    <location>
        <begin position="90"/>
        <end position="106"/>
    </location>
</feature>
<feature type="transmembrane region" description="Helical" evidence="6">
    <location>
        <begin position="232"/>
        <end position="252"/>
    </location>
</feature>
<feature type="domain" description="EamA" evidence="7">
    <location>
        <begin position="58"/>
        <end position="176"/>
    </location>
</feature>
<dbReference type="InterPro" id="IPR030184">
    <property type="entry name" value="WAT1-related"/>
</dbReference>
<evidence type="ECO:0000256" key="5">
    <source>
        <dbReference type="ARBA" id="ARBA00023136"/>
    </source>
</evidence>
<feature type="transmembrane region" description="Helical" evidence="6">
    <location>
        <begin position="326"/>
        <end position="346"/>
    </location>
</feature>
<feature type="transmembrane region" description="Helical" evidence="6">
    <location>
        <begin position="57"/>
        <end position="78"/>
    </location>
</feature>
<keyword evidence="5 6" id="KW-0472">Membrane</keyword>
<protein>
    <recommendedName>
        <fullName evidence="7">EamA domain-containing protein</fullName>
    </recommendedName>
</protein>
<keyword evidence="4 6" id="KW-1133">Transmembrane helix</keyword>
<dbReference type="HOGENOM" id="CLU_025359_1_1_1"/>
<evidence type="ECO:0000256" key="3">
    <source>
        <dbReference type="ARBA" id="ARBA00022692"/>
    </source>
</evidence>
<feature type="transmembrane region" description="Helical" evidence="6">
    <location>
        <begin position="297"/>
        <end position="319"/>
    </location>
</feature>
<evidence type="ECO:0000256" key="1">
    <source>
        <dbReference type="ARBA" id="ARBA00004141"/>
    </source>
</evidence>
<dbReference type="PANTHER" id="PTHR31218">
    <property type="entry name" value="WAT1-RELATED PROTEIN"/>
    <property type="match status" value="1"/>
</dbReference>
<proteinExistence type="inferred from homology"/>
<accession>U5D7P9</accession>
<dbReference type="Proteomes" id="UP000017836">
    <property type="component" value="Unassembled WGS sequence"/>
</dbReference>
<dbReference type="AlphaFoldDB" id="U5D7P9"/>
<dbReference type="Gramene" id="ERN18265">
    <property type="protein sequence ID" value="ERN18265"/>
    <property type="gene ID" value="AMTR_s00055p00128420"/>
</dbReference>
<comment type="similarity">
    <text evidence="2">Belongs to the drug/metabolite transporter (DMT) superfamily. Plant drug/metabolite exporter (P-DME) (TC 2.A.7.4) family.</text>
</comment>
<dbReference type="eggNOG" id="ENOG502QRHH">
    <property type="taxonomic scope" value="Eukaryota"/>
</dbReference>
<keyword evidence="3 6" id="KW-0812">Transmembrane</keyword>
<keyword evidence="9" id="KW-1185">Reference proteome</keyword>
<dbReference type="OMA" id="ATIMTLM"/>
<dbReference type="EMBL" id="KI392237">
    <property type="protein sequence ID" value="ERN18265.1"/>
    <property type="molecule type" value="Genomic_DNA"/>
</dbReference>
<sequence>MCIEAWRGPDIVELVSFMCVDRGHRAHLCWPVESTYRGENVIVYEEEERKMRKYRPALALILFQSCFAVMVILIKVAFRRGMSPTIFVTYRQLIATLSIAPFAYFLERKTRPPLCLKTVAHIFVIGLLGVPLLQISYFYGLSYTSSTFAVAILNLLPAITFVLAIIIRMEKVNARNTRGQAKIVSTITCVGGATIMTLMKGPTLGFLDFLKKPTPLSRLLDTTPGITPKDNWTLGPILIILAVISYGAWLLYQSWAFKDYPAQASLTAMMLGMGTLQSAILALIMNKSIAWRVNSNFELFTCAYSGILGTGLSFFLLSWSLKEKGPVYTAAFAPLSTVIVAILEPITLRVDLHIGSVVGMVVVFCGLYIVLWGRAKNDNGKQKILPIQIRDECSQNVEETEGEMNVVEMKEVDKIGNKCNIGIAGPTTLQV</sequence>
<evidence type="ECO:0000256" key="4">
    <source>
        <dbReference type="ARBA" id="ARBA00022989"/>
    </source>
</evidence>
<dbReference type="SUPFAM" id="SSF103481">
    <property type="entry name" value="Multidrug resistance efflux transporter EmrE"/>
    <property type="match status" value="2"/>
</dbReference>
<feature type="transmembrane region" description="Helical" evidence="6">
    <location>
        <begin position="146"/>
        <end position="167"/>
    </location>
</feature>
<evidence type="ECO:0000313" key="8">
    <source>
        <dbReference type="EMBL" id="ERN18265.1"/>
    </source>
</evidence>
<feature type="transmembrane region" description="Helical" evidence="6">
    <location>
        <begin position="118"/>
        <end position="140"/>
    </location>
</feature>
<feature type="transmembrane region" description="Helical" evidence="6">
    <location>
        <begin position="179"/>
        <end position="199"/>
    </location>
</feature>
<evidence type="ECO:0000313" key="9">
    <source>
        <dbReference type="Proteomes" id="UP000017836"/>
    </source>
</evidence>
<evidence type="ECO:0000259" key="7">
    <source>
        <dbReference type="Pfam" id="PF00892"/>
    </source>
</evidence>
<name>U5D7P9_AMBTC</name>
<reference evidence="9" key="1">
    <citation type="journal article" date="2013" name="Science">
        <title>The Amborella genome and the evolution of flowering plants.</title>
        <authorList>
            <consortium name="Amborella Genome Project"/>
        </authorList>
    </citation>
    <scope>NUCLEOTIDE SEQUENCE [LARGE SCALE GENOMIC DNA]</scope>
</reference>
<gene>
    <name evidence="8" type="ORF">AMTR_s00055p00128420</name>
</gene>
<evidence type="ECO:0000256" key="2">
    <source>
        <dbReference type="ARBA" id="ARBA00007635"/>
    </source>
</evidence>
<comment type="subcellular location">
    <subcellularLocation>
        <location evidence="1">Membrane</location>
        <topology evidence="1">Multi-pass membrane protein</topology>
    </subcellularLocation>
</comment>
<dbReference type="InterPro" id="IPR037185">
    <property type="entry name" value="EmrE-like"/>
</dbReference>
<feature type="domain" description="EamA" evidence="7">
    <location>
        <begin position="234"/>
        <end position="371"/>
    </location>
</feature>
<dbReference type="GO" id="GO:0005886">
    <property type="term" value="C:plasma membrane"/>
    <property type="evidence" value="ECO:0000318"/>
    <property type="project" value="GO_Central"/>
</dbReference>
<dbReference type="Pfam" id="PF00892">
    <property type="entry name" value="EamA"/>
    <property type="match status" value="2"/>
</dbReference>
<feature type="transmembrane region" description="Helical" evidence="6">
    <location>
        <begin position="352"/>
        <end position="373"/>
    </location>
</feature>